<keyword evidence="3" id="KW-0418">Kinase</keyword>
<dbReference type="AlphaFoldDB" id="A0AAW3HYQ6"/>
<dbReference type="RefSeq" id="WP_050448943.1">
    <property type="nucleotide sequence ID" value="NZ_JBLWYY010000062.1"/>
</dbReference>
<evidence type="ECO:0000313" key="6">
    <source>
        <dbReference type="Proteomes" id="UP000037511"/>
    </source>
</evidence>
<evidence type="ECO:0000313" key="5">
    <source>
        <dbReference type="EMBL" id="KNE25603.1"/>
    </source>
</evidence>
<feature type="domain" description="Carbohydrate kinase PfkB" evidence="4">
    <location>
        <begin position="7"/>
        <end position="298"/>
    </location>
</feature>
<sequence length="312" mass="33458">MADFDFDIVALGEPLVELNQTEKGQQQYLQGFGGDTSNAVIAAARQGARCAYLTRVGSDAFGAQFLDLWKTEGVDTSGVQSDDDAHTGLYFVQHGPDGHAFSYLRRGSAASLMTPALLDSGLIERSRFLHVSGISLAISTSACDTVFAAIERAHAAQTQVSLDSNLRLRLWPVDRARAILRETMRQADLFLPSMDDMQHLTGNNDPERTLDWIRDGGATGVVVLKLGKDGSIIDDGQTRTPVAALRVDAVDATGAGDCFAGSLLARRCQGDSWEDAVRYANVAAALSTLGYGAVDPLPRAEQVWERLKSPGG</sequence>
<dbReference type="CDD" id="cd01166">
    <property type="entry name" value="KdgK"/>
    <property type="match status" value="1"/>
</dbReference>
<dbReference type="GO" id="GO:0005829">
    <property type="term" value="C:cytosol"/>
    <property type="evidence" value="ECO:0007669"/>
    <property type="project" value="TreeGrafter"/>
</dbReference>
<dbReference type="GO" id="GO:0006974">
    <property type="term" value="P:DNA damage response"/>
    <property type="evidence" value="ECO:0007669"/>
    <property type="project" value="TreeGrafter"/>
</dbReference>
<name>A0AAW3HYQ6_9BURK</name>
<gene>
    <name evidence="5" type="ORF">AFM18_21665</name>
</gene>
<dbReference type="PANTHER" id="PTHR43085:SF15">
    <property type="entry name" value="2-DEHYDRO-3-DEOXYGLUCONOKINASE"/>
    <property type="match status" value="1"/>
</dbReference>
<dbReference type="EMBL" id="LGVG01000033">
    <property type="protein sequence ID" value="KNE25603.1"/>
    <property type="molecule type" value="Genomic_DNA"/>
</dbReference>
<dbReference type="Pfam" id="PF00294">
    <property type="entry name" value="PfkB"/>
    <property type="match status" value="1"/>
</dbReference>
<dbReference type="InterPro" id="IPR011611">
    <property type="entry name" value="PfkB_dom"/>
</dbReference>
<dbReference type="InterPro" id="IPR029056">
    <property type="entry name" value="Ribokinase-like"/>
</dbReference>
<protein>
    <submittedName>
        <fullName evidence="5">2-dehydro-3-deoxygluconokinase</fullName>
    </submittedName>
</protein>
<dbReference type="Proteomes" id="UP000037511">
    <property type="component" value="Unassembled WGS sequence"/>
</dbReference>
<keyword evidence="2" id="KW-0808">Transferase</keyword>
<dbReference type="GO" id="GO:0019698">
    <property type="term" value="P:D-galacturonate catabolic process"/>
    <property type="evidence" value="ECO:0007669"/>
    <property type="project" value="TreeGrafter"/>
</dbReference>
<comment type="caution">
    <text evidence="5">The sequence shown here is derived from an EMBL/GenBank/DDBJ whole genome shotgun (WGS) entry which is preliminary data.</text>
</comment>
<evidence type="ECO:0000259" key="4">
    <source>
        <dbReference type="Pfam" id="PF00294"/>
    </source>
</evidence>
<evidence type="ECO:0000256" key="1">
    <source>
        <dbReference type="ARBA" id="ARBA00010688"/>
    </source>
</evidence>
<evidence type="ECO:0000256" key="2">
    <source>
        <dbReference type="ARBA" id="ARBA00022679"/>
    </source>
</evidence>
<proteinExistence type="inferred from homology"/>
<accession>A0AAW3HYQ6</accession>
<organism evidence="5 6">
    <name type="scientific">Achromobacter spanius</name>
    <dbReference type="NCBI Taxonomy" id="217203"/>
    <lineage>
        <taxon>Bacteria</taxon>
        <taxon>Pseudomonadati</taxon>
        <taxon>Pseudomonadota</taxon>
        <taxon>Betaproteobacteria</taxon>
        <taxon>Burkholderiales</taxon>
        <taxon>Alcaligenaceae</taxon>
        <taxon>Achromobacter</taxon>
    </lineage>
</organism>
<evidence type="ECO:0000256" key="3">
    <source>
        <dbReference type="ARBA" id="ARBA00022777"/>
    </source>
</evidence>
<dbReference type="PANTHER" id="PTHR43085">
    <property type="entry name" value="HEXOKINASE FAMILY MEMBER"/>
    <property type="match status" value="1"/>
</dbReference>
<comment type="similarity">
    <text evidence="1">Belongs to the carbohydrate kinase PfkB family.</text>
</comment>
<dbReference type="GO" id="GO:0042840">
    <property type="term" value="P:D-glucuronate catabolic process"/>
    <property type="evidence" value="ECO:0007669"/>
    <property type="project" value="TreeGrafter"/>
</dbReference>
<dbReference type="GO" id="GO:0008673">
    <property type="term" value="F:2-dehydro-3-deoxygluconokinase activity"/>
    <property type="evidence" value="ECO:0007669"/>
    <property type="project" value="TreeGrafter"/>
</dbReference>
<dbReference type="SUPFAM" id="SSF53613">
    <property type="entry name" value="Ribokinase-like"/>
    <property type="match status" value="1"/>
</dbReference>
<reference evidence="5 6" key="1">
    <citation type="submission" date="2015-07" db="EMBL/GenBank/DDBJ databases">
        <title>Draft genome of Achromobacter spanius.</title>
        <authorList>
            <person name="Wang X."/>
        </authorList>
    </citation>
    <scope>NUCLEOTIDE SEQUENCE [LARGE SCALE GENOMIC DNA]</scope>
    <source>
        <strain evidence="5 6">CGMCC9173</strain>
    </source>
</reference>
<dbReference type="InterPro" id="IPR050306">
    <property type="entry name" value="PfkB_Carbo_kinase"/>
</dbReference>
<dbReference type="Gene3D" id="3.40.1190.20">
    <property type="match status" value="1"/>
</dbReference>